<comment type="caution">
    <text evidence="2">The sequence shown here is derived from an EMBL/GenBank/DDBJ whole genome shotgun (WGS) entry which is preliminary data.</text>
</comment>
<feature type="compositionally biased region" description="Basic and acidic residues" evidence="1">
    <location>
        <begin position="75"/>
        <end position="86"/>
    </location>
</feature>
<dbReference type="Proteomes" id="UP001311232">
    <property type="component" value="Unassembled WGS sequence"/>
</dbReference>
<reference evidence="2 3" key="1">
    <citation type="submission" date="2021-06" db="EMBL/GenBank/DDBJ databases">
        <authorList>
            <person name="Palmer J.M."/>
        </authorList>
    </citation>
    <scope>NUCLEOTIDE SEQUENCE [LARGE SCALE GENOMIC DNA]</scope>
    <source>
        <strain evidence="2 3">MEX-2019</strain>
        <tissue evidence="2">Muscle</tissue>
    </source>
</reference>
<evidence type="ECO:0000256" key="1">
    <source>
        <dbReference type="SAM" id="MobiDB-lite"/>
    </source>
</evidence>
<accession>A0AAV9QTM0</accession>
<gene>
    <name evidence="2" type="ORF">CRENBAI_020773</name>
</gene>
<evidence type="ECO:0000313" key="3">
    <source>
        <dbReference type="Proteomes" id="UP001311232"/>
    </source>
</evidence>
<name>A0AAV9QTM0_9TELE</name>
<dbReference type="EMBL" id="JAHHUM010002936">
    <property type="protein sequence ID" value="KAK5599462.1"/>
    <property type="molecule type" value="Genomic_DNA"/>
</dbReference>
<sequence>MALSHPSFRLYPHVSVPSTSACLLSEIAAIHYIGARPKNLQPGGRPSHHYTRRVAPRSSPQPLQFPPLSGPIRQTDAHSGDTSVKSDRNQIRAFNLANHRHIWTFSLT</sequence>
<feature type="compositionally biased region" description="Basic residues" evidence="1">
    <location>
        <begin position="46"/>
        <end position="55"/>
    </location>
</feature>
<evidence type="ECO:0000313" key="2">
    <source>
        <dbReference type="EMBL" id="KAK5599462.1"/>
    </source>
</evidence>
<dbReference type="AlphaFoldDB" id="A0AAV9QTM0"/>
<organism evidence="2 3">
    <name type="scientific">Crenichthys baileyi</name>
    <name type="common">White River springfish</name>
    <dbReference type="NCBI Taxonomy" id="28760"/>
    <lineage>
        <taxon>Eukaryota</taxon>
        <taxon>Metazoa</taxon>
        <taxon>Chordata</taxon>
        <taxon>Craniata</taxon>
        <taxon>Vertebrata</taxon>
        <taxon>Euteleostomi</taxon>
        <taxon>Actinopterygii</taxon>
        <taxon>Neopterygii</taxon>
        <taxon>Teleostei</taxon>
        <taxon>Neoteleostei</taxon>
        <taxon>Acanthomorphata</taxon>
        <taxon>Ovalentaria</taxon>
        <taxon>Atherinomorphae</taxon>
        <taxon>Cyprinodontiformes</taxon>
        <taxon>Goodeidae</taxon>
        <taxon>Crenichthys</taxon>
    </lineage>
</organism>
<protein>
    <submittedName>
        <fullName evidence="2">Uncharacterized protein</fullName>
    </submittedName>
</protein>
<proteinExistence type="predicted"/>
<feature type="region of interest" description="Disordered" evidence="1">
    <location>
        <begin position="36"/>
        <end position="86"/>
    </location>
</feature>
<keyword evidence="3" id="KW-1185">Reference proteome</keyword>